<dbReference type="AlphaFoldDB" id="A0A5M7BC35"/>
<reference evidence="3 6" key="1">
    <citation type="journal article" date="2015" name="Int. J. Syst. Evol. Microbiol.">
        <title>Algibacter amylolyticus sp. nov., isolated from intertidal sediment.</title>
        <authorList>
            <person name="Zhang D.C."/>
            <person name="Wu J."/>
            <person name="Neuner K."/>
            <person name="Yao J."/>
            <person name="Margesin R."/>
        </authorList>
    </citation>
    <scope>NUCLEOTIDE SEQUENCE [LARGE SCALE GENOMIC DNA]</scope>
    <source>
        <strain evidence="3 6">RU-4-M-4</strain>
    </source>
</reference>
<protein>
    <submittedName>
        <fullName evidence="3">Cytochrome C biogenesis protein</fullName>
    </submittedName>
</protein>
<name>A0A5M7BC35_9FLAO</name>
<evidence type="ECO:0000313" key="5">
    <source>
        <dbReference type="Proteomes" id="UP000315145"/>
    </source>
</evidence>
<feature type="chain" id="PRO_5024315166" evidence="1">
    <location>
        <begin position="19"/>
        <end position="148"/>
    </location>
</feature>
<evidence type="ECO:0000313" key="6">
    <source>
        <dbReference type="Proteomes" id="UP000322315"/>
    </source>
</evidence>
<evidence type="ECO:0000313" key="3">
    <source>
        <dbReference type="EMBL" id="KAA5825737.1"/>
    </source>
</evidence>
<reference evidence="4 5" key="2">
    <citation type="submission" date="2019-07" db="EMBL/GenBank/DDBJ databases">
        <title>Algibacter marinivivus sp. nov., isolated from the surface of a marine red alga.</title>
        <authorList>
            <person name="Zhong X."/>
            <person name="Xu W."/>
            <person name="Zhang Y."/>
            <person name="Zhang Q."/>
            <person name="Du Z."/>
        </authorList>
    </citation>
    <scope>NUCLEOTIDE SEQUENCE [LARGE SCALE GENOMIC DNA]</scope>
    <source>
        <strain evidence="4 5">RU-4-M-4</strain>
    </source>
</reference>
<dbReference type="OrthoDB" id="767251at2"/>
<dbReference type="EMBL" id="VWRS01000003">
    <property type="protein sequence ID" value="KAA5825737.1"/>
    <property type="molecule type" value="Genomic_DNA"/>
</dbReference>
<dbReference type="EMBL" id="VMBF01000003">
    <property type="protein sequence ID" value="TSJ80035.1"/>
    <property type="molecule type" value="Genomic_DNA"/>
</dbReference>
<dbReference type="Proteomes" id="UP000315145">
    <property type="component" value="Unassembled WGS sequence"/>
</dbReference>
<keyword evidence="1" id="KW-0732">Signal</keyword>
<comment type="caution">
    <text evidence="3">The sequence shown here is derived from an EMBL/GenBank/DDBJ whole genome shotgun (WGS) entry which is preliminary data.</text>
</comment>
<evidence type="ECO:0000313" key="4">
    <source>
        <dbReference type="EMBL" id="TSJ80035.1"/>
    </source>
</evidence>
<gene>
    <name evidence="3" type="ORF">F2B50_07450</name>
    <name evidence="4" type="ORF">FPF71_07450</name>
</gene>
<dbReference type="InterPro" id="IPR036929">
    <property type="entry name" value="DsbDN_sf"/>
</dbReference>
<reference evidence="3" key="3">
    <citation type="submission" date="2019-09" db="EMBL/GenBank/DDBJ databases">
        <authorList>
            <person name="Zhang D.-C."/>
        </authorList>
    </citation>
    <scope>NUCLEOTIDE SEQUENCE</scope>
    <source>
        <strain evidence="3">RU-4-M-4</strain>
    </source>
</reference>
<dbReference type="Gene3D" id="2.60.40.1250">
    <property type="entry name" value="Thiol:disulfide interchange protein DsbD, N-terminal domain"/>
    <property type="match status" value="1"/>
</dbReference>
<organism evidence="3 6">
    <name type="scientific">Algibacter amylolyticus</name>
    <dbReference type="NCBI Taxonomy" id="1608400"/>
    <lineage>
        <taxon>Bacteria</taxon>
        <taxon>Pseudomonadati</taxon>
        <taxon>Bacteroidota</taxon>
        <taxon>Flavobacteriia</taxon>
        <taxon>Flavobacteriales</taxon>
        <taxon>Flavobacteriaceae</taxon>
        <taxon>Algibacter</taxon>
    </lineage>
</organism>
<feature type="signal peptide" evidence="1">
    <location>
        <begin position="1"/>
        <end position="18"/>
    </location>
</feature>
<sequence>MKKLVVVIVLLFTVNSFAQILEPVKWTTDVKKISDSEYELIAIANIDTKWHLYSQTVPEGGPMPTIFSFVSNGHYLKKGNTKEDVGVTVDDPTFNMKVKYFETKTEFKQRIKLKKKPPFNIETEIEYMVCDDKQCIMPDPENLTFNIQ</sequence>
<feature type="domain" description="Thiol:disulfide interchange protein DsbD N-terminal" evidence="2">
    <location>
        <begin position="34"/>
        <end position="141"/>
    </location>
</feature>
<dbReference type="Pfam" id="PF11412">
    <property type="entry name" value="DsbD_N"/>
    <property type="match status" value="1"/>
</dbReference>
<evidence type="ECO:0000259" key="2">
    <source>
        <dbReference type="Pfam" id="PF11412"/>
    </source>
</evidence>
<dbReference type="Proteomes" id="UP000322315">
    <property type="component" value="Unassembled WGS sequence"/>
</dbReference>
<proteinExistence type="predicted"/>
<accession>A0A5M7BC35</accession>
<keyword evidence="5" id="KW-1185">Reference proteome</keyword>
<evidence type="ECO:0000256" key="1">
    <source>
        <dbReference type="SAM" id="SignalP"/>
    </source>
</evidence>
<dbReference type="InterPro" id="IPR028250">
    <property type="entry name" value="DsbDN"/>
</dbReference>
<dbReference type="RefSeq" id="WP_144116055.1">
    <property type="nucleotide sequence ID" value="NZ_JACHGE010000003.1"/>
</dbReference>